<accession>A0A7W7Z405</accession>
<comment type="caution">
    <text evidence="2">The sequence shown here is derived from an EMBL/GenBank/DDBJ whole genome shotgun (WGS) entry which is preliminary data.</text>
</comment>
<proteinExistence type="predicted"/>
<feature type="transmembrane region" description="Helical" evidence="1">
    <location>
        <begin position="47"/>
        <end position="71"/>
    </location>
</feature>
<keyword evidence="1" id="KW-0472">Membrane</keyword>
<keyword evidence="1" id="KW-0812">Transmembrane</keyword>
<evidence type="ECO:0000313" key="2">
    <source>
        <dbReference type="EMBL" id="MBB5047603.1"/>
    </source>
</evidence>
<dbReference type="AlphaFoldDB" id="A0A7W7Z405"/>
<evidence type="ECO:0000256" key="1">
    <source>
        <dbReference type="SAM" id="Phobius"/>
    </source>
</evidence>
<keyword evidence="1" id="KW-1133">Transmembrane helix</keyword>
<dbReference type="EMBL" id="JACHIH010000012">
    <property type="protein sequence ID" value="MBB5047603.1"/>
    <property type="molecule type" value="Genomic_DNA"/>
</dbReference>
<name>A0A7W7Z405_9BRAD</name>
<keyword evidence="3" id="KW-1185">Reference proteome</keyword>
<reference evidence="2 3" key="1">
    <citation type="submission" date="2020-08" db="EMBL/GenBank/DDBJ databases">
        <title>Genomic Encyclopedia of Type Strains, Phase IV (KMG-IV): sequencing the most valuable type-strain genomes for metagenomic binning, comparative biology and taxonomic classification.</title>
        <authorList>
            <person name="Goeker M."/>
        </authorList>
    </citation>
    <scope>NUCLEOTIDE SEQUENCE [LARGE SCALE GENOMIC DNA]</scope>
    <source>
        <strain evidence="2 3">DSM 12706</strain>
    </source>
</reference>
<organism evidence="2 3">
    <name type="scientific">Rhodopseudomonas rhenobacensis</name>
    <dbReference type="NCBI Taxonomy" id="87461"/>
    <lineage>
        <taxon>Bacteria</taxon>
        <taxon>Pseudomonadati</taxon>
        <taxon>Pseudomonadota</taxon>
        <taxon>Alphaproteobacteria</taxon>
        <taxon>Hyphomicrobiales</taxon>
        <taxon>Nitrobacteraceae</taxon>
        <taxon>Rhodopseudomonas</taxon>
    </lineage>
</organism>
<dbReference type="RefSeq" id="WP_347339341.1">
    <property type="nucleotide sequence ID" value="NZ_JACHIH010000012.1"/>
</dbReference>
<protein>
    <submittedName>
        <fullName evidence="2">ABC-type antimicrobial peptide transport system permease subunit</fullName>
    </submittedName>
</protein>
<sequence>MTMKIALLAALGLLLGLLAGAAAGIGIGLVWTELMNSSQESESTLVFFTLMPLGAVVGAIGGAVVFGVIAIGDGELRIEQRPLNEREY</sequence>
<gene>
    <name evidence="2" type="ORF">HNR60_002360</name>
</gene>
<evidence type="ECO:0000313" key="3">
    <source>
        <dbReference type="Proteomes" id="UP000542353"/>
    </source>
</evidence>
<dbReference type="Proteomes" id="UP000542353">
    <property type="component" value="Unassembled WGS sequence"/>
</dbReference>